<comment type="caution">
    <text evidence="1">The sequence shown here is derived from an EMBL/GenBank/DDBJ whole genome shotgun (WGS) entry which is preliminary data.</text>
</comment>
<keyword evidence="2" id="KW-1185">Reference proteome</keyword>
<accession>A0ACC2CUP9</accession>
<gene>
    <name evidence="1" type="ORF">O6H91_08G008300</name>
</gene>
<reference evidence="2" key="1">
    <citation type="journal article" date="2024" name="Proc. Natl. Acad. Sci. U.S.A.">
        <title>Extraordinary preservation of gene collinearity over three hundred million years revealed in homosporous lycophytes.</title>
        <authorList>
            <person name="Li C."/>
            <person name="Wickell D."/>
            <person name="Kuo L.Y."/>
            <person name="Chen X."/>
            <person name="Nie B."/>
            <person name="Liao X."/>
            <person name="Peng D."/>
            <person name="Ji J."/>
            <person name="Jenkins J."/>
            <person name="Williams M."/>
            <person name="Shu S."/>
            <person name="Plott C."/>
            <person name="Barry K."/>
            <person name="Rajasekar S."/>
            <person name="Grimwood J."/>
            <person name="Han X."/>
            <person name="Sun S."/>
            <person name="Hou Z."/>
            <person name="He W."/>
            <person name="Dai G."/>
            <person name="Sun C."/>
            <person name="Schmutz J."/>
            <person name="Leebens-Mack J.H."/>
            <person name="Li F.W."/>
            <person name="Wang L."/>
        </authorList>
    </citation>
    <scope>NUCLEOTIDE SEQUENCE [LARGE SCALE GENOMIC DNA]</scope>
    <source>
        <strain evidence="2">cv. PW_Plant_1</strain>
    </source>
</reference>
<organism evidence="1 2">
    <name type="scientific">Diphasiastrum complanatum</name>
    <name type="common">Issler's clubmoss</name>
    <name type="synonym">Lycopodium complanatum</name>
    <dbReference type="NCBI Taxonomy" id="34168"/>
    <lineage>
        <taxon>Eukaryota</taxon>
        <taxon>Viridiplantae</taxon>
        <taxon>Streptophyta</taxon>
        <taxon>Embryophyta</taxon>
        <taxon>Tracheophyta</taxon>
        <taxon>Lycopodiopsida</taxon>
        <taxon>Lycopodiales</taxon>
        <taxon>Lycopodiaceae</taxon>
        <taxon>Lycopodioideae</taxon>
        <taxon>Diphasiastrum</taxon>
    </lineage>
</organism>
<dbReference type="EMBL" id="CM055099">
    <property type="protein sequence ID" value="KAJ7545749.1"/>
    <property type="molecule type" value="Genomic_DNA"/>
</dbReference>
<dbReference type="Proteomes" id="UP001162992">
    <property type="component" value="Chromosome 8"/>
</dbReference>
<evidence type="ECO:0000313" key="2">
    <source>
        <dbReference type="Proteomes" id="UP001162992"/>
    </source>
</evidence>
<evidence type="ECO:0000313" key="1">
    <source>
        <dbReference type="EMBL" id="KAJ7545749.1"/>
    </source>
</evidence>
<protein>
    <submittedName>
        <fullName evidence="1">Uncharacterized protein</fullName>
    </submittedName>
</protein>
<name>A0ACC2CUP9_DIPCM</name>
<proteinExistence type="predicted"/>
<sequence length="333" mass="36989">MTSSPRDKIKLIKVYQFQKPDSLSRKVTLKQSTTTHISGEDRLANPGIEQRGQTNAPLYESKKTKDTDALSKLRQRQIRDLAFNAALERLLRRKPRTSQDGSFTTIWASPLRKTIDIGECSDSSASGSPIPSTKKPVAPVEGMRSIADSDVGLIKSNLKLQDSRAISTRQDADISQKKSSAVFKEEKQARASAPSALAMTWFKEPSLTMCPDHSSHDEQPALLQKNLTITPELSRQFEPAKVRFKAADMAVEMREHAVCCAQQAVIGSEKPQFRRIASLLKKEFDRTYGPAWHCIAGSSFGSFVTHSVGGFVYFSIGKVSVLLFKTEVELIER</sequence>